<evidence type="ECO:0000256" key="1">
    <source>
        <dbReference type="SAM" id="MobiDB-lite"/>
    </source>
</evidence>
<name>F4Q6U7_CACFS</name>
<protein>
    <submittedName>
        <fullName evidence="3">DdFRP1alpha</fullName>
    </submittedName>
</protein>
<organism evidence="3 4">
    <name type="scientific">Cavenderia fasciculata</name>
    <name type="common">Slime mold</name>
    <name type="synonym">Dictyostelium fasciculatum</name>
    <dbReference type="NCBI Taxonomy" id="261658"/>
    <lineage>
        <taxon>Eukaryota</taxon>
        <taxon>Amoebozoa</taxon>
        <taxon>Evosea</taxon>
        <taxon>Eumycetozoa</taxon>
        <taxon>Dictyostelia</taxon>
        <taxon>Acytosteliales</taxon>
        <taxon>Cavenderiaceae</taxon>
        <taxon>Cavenderia</taxon>
    </lineage>
</organism>
<feature type="chain" id="PRO_5012452210" evidence="2">
    <location>
        <begin position="16"/>
        <end position="693"/>
    </location>
</feature>
<dbReference type="PANTHER" id="PTHR31093:SF4">
    <property type="entry name" value="CELL SURFACE GLYCOPROTEIN-RELATED"/>
    <property type="match status" value="1"/>
</dbReference>
<dbReference type="PANTHER" id="PTHR31093">
    <property type="entry name" value="CELL SURFACE GLYCOPROTEIN GP138-RELATED-RELATED"/>
    <property type="match status" value="1"/>
</dbReference>
<reference evidence="4" key="1">
    <citation type="journal article" date="2011" name="Genome Res.">
        <title>Phylogeny-wide analysis of social amoeba genomes highlights ancient origins for complex intercellular communication.</title>
        <authorList>
            <person name="Heidel A.J."/>
            <person name="Lawal H.M."/>
            <person name="Felder M."/>
            <person name="Schilde C."/>
            <person name="Helps N.R."/>
            <person name="Tunggal B."/>
            <person name="Rivero F."/>
            <person name="John U."/>
            <person name="Schleicher M."/>
            <person name="Eichinger L."/>
            <person name="Platzer M."/>
            <person name="Noegel A.A."/>
            <person name="Schaap P."/>
            <person name="Gloeckner G."/>
        </authorList>
    </citation>
    <scope>NUCLEOTIDE SEQUENCE [LARGE SCALE GENOMIC DNA]</scope>
    <source>
        <strain evidence="4">SH3</strain>
    </source>
</reference>
<dbReference type="InterPro" id="IPR053133">
    <property type="entry name" value="Sexual_fusion_gp"/>
</dbReference>
<dbReference type="RefSeq" id="XP_004352582.1">
    <property type="nucleotide sequence ID" value="XM_004352530.1"/>
</dbReference>
<feature type="region of interest" description="Disordered" evidence="1">
    <location>
        <begin position="609"/>
        <end position="665"/>
    </location>
</feature>
<dbReference type="SUPFAM" id="SSF52058">
    <property type="entry name" value="L domain-like"/>
    <property type="match status" value="1"/>
</dbReference>
<dbReference type="OMA" id="CENNCIQ"/>
<dbReference type="Gene3D" id="3.80.10.10">
    <property type="entry name" value="Ribonuclease Inhibitor"/>
    <property type="match status" value="2"/>
</dbReference>
<keyword evidence="2" id="KW-0732">Signal</keyword>
<keyword evidence="4" id="KW-1185">Reference proteome</keyword>
<dbReference type="GO" id="GO:0006907">
    <property type="term" value="P:pinocytosis"/>
    <property type="evidence" value="ECO:0007669"/>
    <property type="project" value="TreeGrafter"/>
</dbReference>
<evidence type="ECO:0000313" key="4">
    <source>
        <dbReference type="Proteomes" id="UP000007797"/>
    </source>
</evidence>
<gene>
    <name evidence="3" type="primary">GP138D</name>
    <name evidence="3" type="ORF">DFA_09154</name>
</gene>
<feature type="signal peptide" evidence="2">
    <location>
        <begin position="1"/>
        <end position="15"/>
    </location>
</feature>
<sequence>MIVLLIFNFLSLLSSKETALQEISVAFGWNWNLTDPCGVNRLFWVCSKDQLHLTTLVLPGSKTNEGVLPSSLANFKSLTYLGVNRYYGLWGPNYNMYIPESYWSTIGDKVNLSQITCENNCIQSFPSNLGAGFPTALENVFFAYLNVQVPSSIFSSTVKYFHIFNASTGLFPLPELQTTSSPIVKLGFGVDATIPSSWTGFKNMTALWFGNTFTSTNPALDVTTTKINNIEIEKAPTLFKTFTSSAAPYAYVRSQQQALVNWFSWKGSSSSGYTPSIGRFNIYDGSSKIDLSNNNLTGNIPLPVNGVFVKSFSLTLDNNLLTGVVPEDFCGLESDAISVAYNKLGDKGSAPSSLQVNCTSFAITGVSSNLIPTTGGSVTVTGTSLGWTVGAAKNNVPTPQFITFNTKLYFNVPKGMGVNITYPYLFHNQRQSYNYTFSYMPPNITGATVQSNNLYIQGSNFGESTGIIVTSIANKTISYISVSDTQIRYSTNPLGTTVLTDTIFCVRLNVSGNYVEKVLDYLTGTPLLVKPYPSVNSSGGVVTFNASHVGHDPTLVSLSINNIPCPLTKQNNGISITCQVPPGSGSVPISLKVYNYTFTDTFTYSQNNGGSTTTATSSQSTSSTTTTATTTTSTTGNNPTTTSSTTTTMTTTSDPTSSTTTTTTTDDFPSNASTTTCYSFGFGLIILVLFNLF</sequence>
<dbReference type="GO" id="GO:0005886">
    <property type="term" value="C:plasma membrane"/>
    <property type="evidence" value="ECO:0007669"/>
    <property type="project" value="TreeGrafter"/>
</dbReference>
<evidence type="ECO:0000256" key="2">
    <source>
        <dbReference type="SAM" id="SignalP"/>
    </source>
</evidence>
<accession>F4Q6U7</accession>
<dbReference type="AlphaFoldDB" id="F4Q6U7"/>
<proteinExistence type="predicted"/>
<feature type="compositionally biased region" description="Low complexity" evidence="1">
    <location>
        <begin position="611"/>
        <end position="665"/>
    </location>
</feature>
<dbReference type="EMBL" id="GL883024">
    <property type="protein sequence ID" value="EGG16129.1"/>
    <property type="molecule type" value="Genomic_DNA"/>
</dbReference>
<dbReference type="KEGG" id="dfa:DFA_09154"/>
<dbReference type="GO" id="GO:0045335">
    <property type="term" value="C:phagocytic vesicle"/>
    <property type="evidence" value="ECO:0007669"/>
    <property type="project" value="TreeGrafter"/>
</dbReference>
<dbReference type="GeneID" id="14868430"/>
<evidence type="ECO:0000313" key="3">
    <source>
        <dbReference type="EMBL" id="EGG16129.1"/>
    </source>
</evidence>
<dbReference type="OrthoDB" id="544346at2759"/>
<dbReference type="InterPro" id="IPR013783">
    <property type="entry name" value="Ig-like_fold"/>
</dbReference>
<dbReference type="Proteomes" id="UP000007797">
    <property type="component" value="Unassembled WGS sequence"/>
</dbReference>
<dbReference type="InterPro" id="IPR032675">
    <property type="entry name" value="LRR_dom_sf"/>
</dbReference>
<dbReference type="Gene3D" id="2.60.40.10">
    <property type="entry name" value="Immunoglobulins"/>
    <property type="match status" value="1"/>
</dbReference>